<protein>
    <submittedName>
        <fullName evidence="1">Protein AINTEGUMENTA</fullName>
    </submittedName>
</protein>
<name>A0A2P2MS23_RHIMU</name>
<evidence type="ECO:0000313" key="1">
    <source>
        <dbReference type="EMBL" id="MBX33019.1"/>
    </source>
</evidence>
<dbReference type="EMBL" id="GGEC01052535">
    <property type="protein sequence ID" value="MBX33019.1"/>
    <property type="molecule type" value="Transcribed_RNA"/>
</dbReference>
<organism evidence="1">
    <name type="scientific">Rhizophora mucronata</name>
    <name type="common">Asiatic mangrove</name>
    <dbReference type="NCBI Taxonomy" id="61149"/>
    <lineage>
        <taxon>Eukaryota</taxon>
        <taxon>Viridiplantae</taxon>
        <taxon>Streptophyta</taxon>
        <taxon>Embryophyta</taxon>
        <taxon>Tracheophyta</taxon>
        <taxon>Spermatophyta</taxon>
        <taxon>Magnoliopsida</taxon>
        <taxon>eudicotyledons</taxon>
        <taxon>Gunneridae</taxon>
        <taxon>Pentapetalae</taxon>
        <taxon>rosids</taxon>
        <taxon>fabids</taxon>
        <taxon>Malpighiales</taxon>
        <taxon>Rhizophoraceae</taxon>
        <taxon>Rhizophora</taxon>
    </lineage>
</organism>
<proteinExistence type="predicted"/>
<dbReference type="AlphaFoldDB" id="A0A2P2MS23"/>
<reference evidence="1" key="1">
    <citation type="submission" date="2018-02" db="EMBL/GenBank/DDBJ databases">
        <title>Rhizophora mucronata_Transcriptome.</title>
        <authorList>
            <person name="Meera S.P."/>
            <person name="Sreeshan A."/>
            <person name="Augustine A."/>
        </authorList>
    </citation>
    <scope>NUCLEOTIDE SEQUENCE</scope>
    <source>
        <tissue evidence="1">Leaf</tissue>
    </source>
</reference>
<accession>A0A2P2MS23</accession>
<sequence>MVPRKMTSSYSSTQALMVCSTRVQG</sequence>